<dbReference type="Proteomes" id="UP000187439">
    <property type="component" value="Unassembled WGS sequence"/>
</dbReference>
<name>A0A1R0XXJ2_9BACL</name>
<accession>A0A1R0XXJ2</accession>
<proteinExistence type="predicted"/>
<dbReference type="EMBL" id="MPTC01000012">
    <property type="protein sequence ID" value="OMD39825.1"/>
    <property type="molecule type" value="Genomic_DNA"/>
</dbReference>
<dbReference type="PROSITE" id="PS51257">
    <property type="entry name" value="PROKAR_LIPOPROTEIN"/>
    <property type="match status" value="1"/>
</dbReference>
<organism evidence="2 3">
    <name type="scientific">Paenibacillus odorifer</name>
    <dbReference type="NCBI Taxonomy" id="189426"/>
    <lineage>
        <taxon>Bacteria</taxon>
        <taxon>Bacillati</taxon>
        <taxon>Bacillota</taxon>
        <taxon>Bacilli</taxon>
        <taxon>Bacillales</taxon>
        <taxon>Paenibacillaceae</taxon>
        <taxon>Paenibacillus</taxon>
    </lineage>
</organism>
<keyword evidence="1" id="KW-1133">Transmembrane helix</keyword>
<gene>
    <name evidence="2" type="ORF">BSK52_15445</name>
</gene>
<comment type="caution">
    <text evidence="2">The sequence shown here is derived from an EMBL/GenBank/DDBJ whole genome shotgun (WGS) entry which is preliminary data.</text>
</comment>
<evidence type="ECO:0000256" key="1">
    <source>
        <dbReference type="SAM" id="Phobius"/>
    </source>
</evidence>
<dbReference type="AlphaFoldDB" id="A0A1R0XXJ2"/>
<protein>
    <recommendedName>
        <fullName evidence="4">DUF3939 domain-containing protein</fullName>
    </recommendedName>
</protein>
<keyword evidence="1" id="KW-0812">Transmembrane</keyword>
<evidence type="ECO:0000313" key="3">
    <source>
        <dbReference type="Proteomes" id="UP000187439"/>
    </source>
</evidence>
<keyword evidence="1" id="KW-0472">Membrane</keyword>
<evidence type="ECO:0008006" key="4">
    <source>
        <dbReference type="Google" id="ProtNLM"/>
    </source>
</evidence>
<reference evidence="2 3" key="1">
    <citation type="submission" date="2016-10" db="EMBL/GenBank/DDBJ databases">
        <title>Paenibacillus species isolates.</title>
        <authorList>
            <person name="Beno S.M."/>
        </authorList>
    </citation>
    <scope>NUCLEOTIDE SEQUENCE [LARGE SCALE GENOMIC DNA]</scope>
    <source>
        <strain evidence="2 3">FSL H7-0710</strain>
    </source>
</reference>
<sequence>MGGTRLEFIRRKKKLKAGARLCLVVMSITLTLSGCLYPGEEKRASVNYRESVKRIQAAVDDYQQEEGVLPILNADETTPRYEKFRIDLGKLNDKGYLDDIPATAFEQGGSAYFLILNEEIDPVVKVMDLVTVQKVNDVQRQINRYKSAHDGSLPMLDELYPGLYTIDHKKAGTSSISLTSVYSGQVLDFIMDKTGTVYVDYVFDIMAAIDKNGGEHDEKKDLRLDLEEASYYVPVKSLPYLWINNQPIPQPPS</sequence>
<feature type="transmembrane region" description="Helical" evidence="1">
    <location>
        <begin position="21"/>
        <end position="39"/>
    </location>
</feature>
<evidence type="ECO:0000313" key="2">
    <source>
        <dbReference type="EMBL" id="OMD39825.1"/>
    </source>
</evidence>